<comment type="caution">
    <text evidence="1">The sequence shown here is derived from an EMBL/GenBank/DDBJ whole genome shotgun (WGS) entry which is preliminary data.</text>
</comment>
<organism evidence="1 2">
    <name type="scientific">Symbiodinium microadriaticum</name>
    <name type="common">Dinoflagellate</name>
    <name type="synonym">Zooxanthella microadriatica</name>
    <dbReference type="NCBI Taxonomy" id="2951"/>
    <lineage>
        <taxon>Eukaryota</taxon>
        <taxon>Sar</taxon>
        <taxon>Alveolata</taxon>
        <taxon>Dinophyceae</taxon>
        <taxon>Suessiales</taxon>
        <taxon>Symbiodiniaceae</taxon>
        <taxon>Symbiodinium</taxon>
    </lineage>
</organism>
<dbReference type="EMBL" id="LSRX01000480">
    <property type="protein sequence ID" value="OLP96104.1"/>
    <property type="molecule type" value="Genomic_DNA"/>
</dbReference>
<keyword evidence="2" id="KW-1185">Reference proteome</keyword>
<gene>
    <name evidence="1" type="ORF">AK812_SmicGene21707</name>
</gene>
<evidence type="ECO:0000313" key="2">
    <source>
        <dbReference type="Proteomes" id="UP000186817"/>
    </source>
</evidence>
<proteinExistence type="predicted"/>
<evidence type="ECO:0000313" key="1">
    <source>
        <dbReference type="EMBL" id="OLP96104.1"/>
    </source>
</evidence>
<protein>
    <submittedName>
        <fullName evidence="1">Uncharacterized protein</fullName>
    </submittedName>
</protein>
<dbReference type="Proteomes" id="UP000186817">
    <property type="component" value="Unassembled WGS sequence"/>
</dbReference>
<sequence length="289" mass="30847">MVAPHVAALIAWLETLDRGNVAVHVQLPPVLTPLREILDQILRGQPGDVTMWARLVAVAEAFEALVTGNVLTHPADVVGQSQGEMESPLMCIEGTVPNWYRAVETLRALLQEVPQWPVRVLPTLQQAATNLVRGIAIATPAEERGGELPTADTRVRRSLTHTPAASSSGFDCQEAGARPLRAASADSVLRFPGGQRGQDLASLDRDAIKVVLTKGLQVKTRVQDPIPTSRFSCSTADAAHGQKPPEVSPARAAAAAAAAAAAEPLGACARCCRCLRGWRRPQDPLLERE</sequence>
<reference evidence="1 2" key="1">
    <citation type="submission" date="2016-02" db="EMBL/GenBank/DDBJ databases">
        <title>Genome analysis of coral dinoflagellate symbionts highlights evolutionary adaptations to a symbiotic lifestyle.</title>
        <authorList>
            <person name="Aranda M."/>
            <person name="Li Y."/>
            <person name="Liew Y.J."/>
            <person name="Baumgarten S."/>
            <person name="Simakov O."/>
            <person name="Wilson M."/>
            <person name="Piel J."/>
            <person name="Ashoor H."/>
            <person name="Bougouffa S."/>
            <person name="Bajic V.B."/>
            <person name="Ryu T."/>
            <person name="Ravasi T."/>
            <person name="Bayer T."/>
            <person name="Micklem G."/>
            <person name="Kim H."/>
            <person name="Bhak J."/>
            <person name="Lajeunesse T.C."/>
            <person name="Voolstra C.R."/>
        </authorList>
    </citation>
    <scope>NUCLEOTIDE SEQUENCE [LARGE SCALE GENOMIC DNA]</scope>
    <source>
        <strain evidence="1 2">CCMP2467</strain>
    </source>
</reference>
<dbReference type="AlphaFoldDB" id="A0A1Q9DLN9"/>
<dbReference type="OrthoDB" id="424860at2759"/>
<name>A0A1Q9DLN9_SYMMI</name>
<accession>A0A1Q9DLN9</accession>